<dbReference type="EMBL" id="CAJNOI010000089">
    <property type="protein sequence ID" value="CAF1038127.1"/>
    <property type="molecule type" value="Genomic_DNA"/>
</dbReference>
<organism evidence="3 4">
    <name type="scientific">Adineta steineri</name>
    <dbReference type="NCBI Taxonomy" id="433720"/>
    <lineage>
        <taxon>Eukaryota</taxon>
        <taxon>Metazoa</taxon>
        <taxon>Spiralia</taxon>
        <taxon>Gnathifera</taxon>
        <taxon>Rotifera</taxon>
        <taxon>Eurotatoria</taxon>
        <taxon>Bdelloidea</taxon>
        <taxon>Adinetida</taxon>
        <taxon>Adinetidae</taxon>
        <taxon>Adineta</taxon>
    </lineage>
</organism>
<gene>
    <name evidence="2" type="ORF">BJG266_LOCUS17911</name>
    <name evidence="3" type="ORF">QVE165_LOCUS29284</name>
</gene>
<dbReference type="Proteomes" id="UP000663832">
    <property type="component" value="Unassembled WGS sequence"/>
</dbReference>
<dbReference type="Proteomes" id="UP000663877">
    <property type="component" value="Unassembled WGS sequence"/>
</dbReference>
<dbReference type="AlphaFoldDB" id="A0A815B4R2"/>
<proteinExistence type="predicted"/>
<dbReference type="SUPFAM" id="SSF82171">
    <property type="entry name" value="DPP6 N-terminal domain-like"/>
    <property type="match status" value="1"/>
</dbReference>
<evidence type="ECO:0000313" key="2">
    <source>
        <dbReference type="EMBL" id="CAF1038127.1"/>
    </source>
</evidence>
<feature type="compositionally biased region" description="Basic and acidic residues" evidence="1">
    <location>
        <begin position="181"/>
        <end position="190"/>
    </location>
</feature>
<protein>
    <submittedName>
        <fullName evidence="3">Uncharacterized protein</fullName>
    </submittedName>
</protein>
<sequence>MSSTKKDKENNWSSDALLELSDLANEQLRTLERLNISHIQANAQQELESWHSAAVARLGQIYSQRLADLAQVYTQDVCPDSEKFKQKMTDQLKNRIMPRITKVLDDPIPDPEKVEKMQNLLCHIKSECDMMRDRQWIRVQLPDIKSLSIPIKITKTVLATHLANHAKDLLDDLSDDDDADDNKKDDDSPAKKKRKTASIDVIDIFTSSPEPIKNYTLDTNSSTLALSNTHILIHDNHKLILFDYQKQLTDLPWNDNDYGILVDMCWMSSLSVFVILTIHSLYIYDPIKPAPNLPVKIESVQPLDRTHVLASISPYEREVYINYHKGIHIDHYRVSPTSQWTLEKRYSKSDYCETKDIGIRDVRCDSQYVCLSVMQQSDLKWRLDIMSRDMKRIRRGIGMDSGENQHKFFSMLVPLHDQRWLFVNWHTNKLWLVDQQGKTKLIKDNRIKNIRNICIAPNGCYMAVRTEKPSAMKMYKLD</sequence>
<dbReference type="EMBL" id="CAJNOM010000234">
    <property type="protein sequence ID" value="CAF1265335.1"/>
    <property type="molecule type" value="Genomic_DNA"/>
</dbReference>
<evidence type="ECO:0000313" key="3">
    <source>
        <dbReference type="EMBL" id="CAF1265335.1"/>
    </source>
</evidence>
<dbReference type="OrthoDB" id="9983199at2759"/>
<feature type="region of interest" description="Disordered" evidence="1">
    <location>
        <begin position="173"/>
        <end position="192"/>
    </location>
</feature>
<name>A0A815B4R2_9BILA</name>
<evidence type="ECO:0000256" key="1">
    <source>
        <dbReference type="SAM" id="MobiDB-lite"/>
    </source>
</evidence>
<accession>A0A815B4R2</accession>
<evidence type="ECO:0000313" key="4">
    <source>
        <dbReference type="Proteomes" id="UP000663832"/>
    </source>
</evidence>
<comment type="caution">
    <text evidence="3">The sequence shown here is derived from an EMBL/GenBank/DDBJ whole genome shotgun (WGS) entry which is preliminary data.</text>
</comment>
<keyword evidence="4" id="KW-1185">Reference proteome</keyword>
<reference evidence="3" key="1">
    <citation type="submission" date="2021-02" db="EMBL/GenBank/DDBJ databases">
        <authorList>
            <person name="Nowell W R."/>
        </authorList>
    </citation>
    <scope>NUCLEOTIDE SEQUENCE</scope>
</reference>